<dbReference type="KEGG" id="glz:GLAREA_06885"/>
<protein>
    <submittedName>
        <fullName evidence="3">Acetyl-CoA synthetase-like protein</fullName>
    </submittedName>
</protein>
<reference evidence="3 4" key="1">
    <citation type="journal article" date="2013" name="BMC Genomics">
        <title>Genomics-driven discovery of the pneumocandin biosynthetic gene cluster in the fungus Glarea lozoyensis.</title>
        <authorList>
            <person name="Chen L."/>
            <person name="Yue Q."/>
            <person name="Zhang X."/>
            <person name="Xiang M."/>
            <person name="Wang C."/>
            <person name="Li S."/>
            <person name="Che Y."/>
            <person name="Ortiz-Lopez F.J."/>
            <person name="Bills G.F."/>
            <person name="Liu X."/>
            <person name="An Z."/>
        </authorList>
    </citation>
    <scope>NUCLEOTIDE SEQUENCE [LARGE SCALE GENOMIC DNA]</scope>
    <source>
        <strain evidence="4">ATCC 20868 / MF5171</strain>
    </source>
</reference>
<feature type="transmembrane region" description="Helical" evidence="2">
    <location>
        <begin position="20"/>
        <end position="40"/>
    </location>
</feature>
<dbReference type="eggNOG" id="ENOG502RVGM">
    <property type="taxonomic scope" value="Eukaryota"/>
</dbReference>
<feature type="compositionally biased region" description="Basic and acidic residues" evidence="1">
    <location>
        <begin position="89"/>
        <end position="98"/>
    </location>
</feature>
<dbReference type="STRING" id="1116229.S3D5Z4"/>
<evidence type="ECO:0000256" key="1">
    <source>
        <dbReference type="SAM" id="MobiDB-lite"/>
    </source>
</evidence>
<evidence type="ECO:0000256" key="2">
    <source>
        <dbReference type="SAM" id="Phobius"/>
    </source>
</evidence>
<proteinExistence type="predicted"/>
<dbReference type="InterPro" id="IPR042099">
    <property type="entry name" value="ANL_N_sf"/>
</dbReference>
<dbReference type="GO" id="GO:0016020">
    <property type="term" value="C:membrane"/>
    <property type="evidence" value="ECO:0007669"/>
    <property type="project" value="TreeGrafter"/>
</dbReference>
<dbReference type="Proteomes" id="UP000016922">
    <property type="component" value="Unassembled WGS sequence"/>
</dbReference>
<keyword evidence="2" id="KW-0472">Membrane</keyword>
<keyword evidence="2" id="KW-0812">Transmembrane</keyword>
<sequence>MFDNLMLKLDEVVTGILGEWDILTTLILGSIICFFIYNVLSSRDPDAHPMLLARQAQASPVRQEGESAVFRSQSAPHGMPLNSGLNVKDPGDSKWSRGRDGDLRDVWRRVVTGKLDKDGKETGEKGKIFTILGSEKVIEHELADINRQINLIGQSIKQNGGKNVAVYLPNSVELLATLFACAFYDLTAILVPYDLPIKKIISLLHESKADTVVAAVGSFPFGVMTKSYPALKQLIWVVDEGSKHMDWNEVPKGTGGPVNVSTWQEIVQDAAPSAGTDLPVINRNVPLTKVLAFSPSSKLVEYSQANIIAGTAGQLSSVPTSQRFTPADLFLPVDSLTNIYALVLTLAALYSNSSVALNSVAGKSPDLVLATKGVAPTVIVTSPEVLSKVLSEAKARMASPIYKIVHWFQTRALIEDGSMPNSTIFSRPFDSLRPKLGSGISKLRTIYISEQIEEQSTHLSAQNLSDLRIYTGARIIYALASPLVAGAVTQTSVFDYRVDQMEKRSHLGAPTTCVELFFKDKGQYTTTEIASQGEIYARGPAVVGEEADLGIIGKMKEDFTLSVQPF</sequence>
<dbReference type="OrthoDB" id="4138492at2759"/>
<name>S3D5Z4_GLAL2</name>
<keyword evidence="2" id="KW-1133">Transmembrane helix</keyword>
<gene>
    <name evidence="3" type="ORF">GLAREA_06885</name>
</gene>
<dbReference type="PANTHER" id="PTHR43272">
    <property type="entry name" value="LONG-CHAIN-FATTY-ACID--COA LIGASE"/>
    <property type="match status" value="1"/>
</dbReference>
<dbReference type="Gene3D" id="3.40.50.12780">
    <property type="entry name" value="N-terminal domain of ligase-like"/>
    <property type="match status" value="1"/>
</dbReference>
<dbReference type="PANTHER" id="PTHR43272:SF11">
    <property type="entry name" value="AMP-DEPENDENT SYNTHETASE_LIGASE DOMAIN-CONTAINING PROTEIN"/>
    <property type="match status" value="1"/>
</dbReference>
<dbReference type="GO" id="GO:0004467">
    <property type="term" value="F:long-chain fatty acid-CoA ligase activity"/>
    <property type="evidence" value="ECO:0007669"/>
    <property type="project" value="TreeGrafter"/>
</dbReference>
<dbReference type="GO" id="GO:0005783">
    <property type="term" value="C:endoplasmic reticulum"/>
    <property type="evidence" value="ECO:0007669"/>
    <property type="project" value="TreeGrafter"/>
</dbReference>
<dbReference type="HOGENOM" id="CLU_022749_0_0_1"/>
<dbReference type="OMA" id="ADWNIYT"/>
<feature type="region of interest" description="Disordered" evidence="1">
    <location>
        <begin position="71"/>
        <end position="98"/>
    </location>
</feature>
<keyword evidence="4" id="KW-1185">Reference proteome</keyword>
<dbReference type="EMBL" id="KE145357">
    <property type="protein sequence ID" value="EPE33872.1"/>
    <property type="molecule type" value="Genomic_DNA"/>
</dbReference>
<dbReference type="AlphaFoldDB" id="S3D5Z4"/>
<accession>S3D5Z4</accession>
<dbReference type="RefSeq" id="XP_008079024.1">
    <property type="nucleotide sequence ID" value="XM_008080833.1"/>
</dbReference>
<evidence type="ECO:0000313" key="4">
    <source>
        <dbReference type="Proteomes" id="UP000016922"/>
    </source>
</evidence>
<evidence type="ECO:0000313" key="3">
    <source>
        <dbReference type="EMBL" id="EPE33872.1"/>
    </source>
</evidence>
<dbReference type="SUPFAM" id="SSF56801">
    <property type="entry name" value="Acetyl-CoA synthetase-like"/>
    <property type="match status" value="1"/>
</dbReference>
<dbReference type="GeneID" id="19465938"/>
<organism evidence="3 4">
    <name type="scientific">Glarea lozoyensis (strain ATCC 20868 / MF5171)</name>
    <dbReference type="NCBI Taxonomy" id="1116229"/>
    <lineage>
        <taxon>Eukaryota</taxon>
        <taxon>Fungi</taxon>
        <taxon>Dikarya</taxon>
        <taxon>Ascomycota</taxon>
        <taxon>Pezizomycotina</taxon>
        <taxon>Leotiomycetes</taxon>
        <taxon>Helotiales</taxon>
        <taxon>Helotiaceae</taxon>
        <taxon>Glarea</taxon>
    </lineage>
</organism>